<evidence type="ECO:0000313" key="2">
    <source>
        <dbReference type="EMBL" id="VFT94679.1"/>
    </source>
</evidence>
<reference evidence="2 3" key="1">
    <citation type="submission" date="2019-03" db="EMBL/GenBank/DDBJ databases">
        <authorList>
            <person name="Gaulin E."/>
            <person name="Dumas B."/>
        </authorList>
    </citation>
    <scope>NUCLEOTIDE SEQUENCE [LARGE SCALE GENOMIC DNA]</scope>
    <source>
        <strain evidence="2">CBS 568.67</strain>
    </source>
</reference>
<keyword evidence="3" id="KW-1185">Reference proteome</keyword>
<gene>
    <name evidence="2" type="primary">Aste57867_17938</name>
    <name evidence="1" type="ORF">As57867_017876</name>
    <name evidence="2" type="ORF">ASTE57867_17938</name>
</gene>
<name>A0A485L9G4_9STRA</name>
<dbReference type="AlphaFoldDB" id="A0A485L9G4"/>
<dbReference type="OrthoDB" id="59920at2759"/>
<sequence length="330" mass="36310">MRDDDAAAAADAADHRAWHHDEAIQRHVLSFLGPRDTARLSSLNRSFHHSARHSLCLDLTDGEDILAIGGVASLVSFYTRAHVLRLHRSFGLPSDLDPLMRLECLREASFQDVVCLTDAHLALLTTHAPSLRLLHVEGSHEVQTPHIASLPLLESLVFKYNLLLQSISFDATPSSLVEIHVTACPSFDAFDALVAAVPHVRTANFSQSNALAVFHCRTWPELHTLLLDRSPQLAVLDIDAPKLKSLNVQLCGRLTQAVLVAASLQSVSFSMLPALQVLYLDCPSLTRLNLTGNRQLEPTGTTLECPKLKKCLFQGTRLHPPPRPPAVDQR</sequence>
<proteinExistence type="predicted"/>
<evidence type="ECO:0000313" key="3">
    <source>
        <dbReference type="Proteomes" id="UP000332933"/>
    </source>
</evidence>
<dbReference type="SUPFAM" id="SSF52058">
    <property type="entry name" value="L domain-like"/>
    <property type="match status" value="1"/>
</dbReference>
<dbReference type="EMBL" id="CAADRA010006372">
    <property type="protein sequence ID" value="VFT94679.1"/>
    <property type="molecule type" value="Genomic_DNA"/>
</dbReference>
<dbReference type="InterPro" id="IPR032675">
    <property type="entry name" value="LRR_dom_sf"/>
</dbReference>
<dbReference type="Gene3D" id="3.80.10.10">
    <property type="entry name" value="Ribonuclease Inhibitor"/>
    <property type="match status" value="1"/>
</dbReference>
<evidence type="ECO:0000313" key="1">
    <source>
        <dbReference type="EMBL" id="KAF0690683.1"/>
    </source>
</evidence>
<protein>
    <submittedName>
        <fullName evidence="2">Aste57867_17938 protein</fullName>
    </submittedName>
</protein>
<accession>A0A485L9G4</accession>
<organism evidence="2 3">
    <name type="scientific">Aphanomyces stellatus</name>
    <dbReference type="NCBI Taxonomy" id="120398"/>
    <lineage>
        <taxon>Eukaryota</taxon>
        <taxon>Sar</taxon>
        <taxon>Stramenopiles</taxon>
        <taxon>Oomycota</taxon>
        <taxon>Saprolegniomycetes</taxon>
        <taxon>Saprolegniales</taxon>
        <taxon>Verrucalvaceae</taxon>
        <taxon>Aphanomyces</taxon>
    </lineage>
</organism>
<dbReference type="Proteomes" id="UP000332933">
    <property type="component" value="Unassembled WGS sequence"/>
</dbReference>
<reference evidence="1" key="2">
    <citation type="submission" date="2019-06" db="EMBL/GenBank/DDBJ databases">
        <title>Genomics analysis of Aphanomyces spp. identifies a new class of oomycete effector associated with host adaptation.</title>
        <authorList>
            <person name="Gaulin E."/>
        </authorList>
    </citation>
    <scope>NUCLEOTIDE SEQUENCE</scope>
    <source>
        <strain evidence="1">CBS 578.67</strain>
    </source>
</reference>
<dbReference type="EMBL" id="VJMH01006351">
    <property type="protein sequence ID" value="KAF0690683.1"/>
    <property type="molecule type" value="Genomic_DNA"/>
</dbReference>